<keyword evidence="3" id="KW-1185">Reference proteome</keyword>
<keyword evidence="1" id="KW-1133">Transmembrane helix</keyword>
<dbReference type="EMBL" id="JACHZG010000001">
    <property type="protein sequence ID" value="MBB3327101.1"/>
    <property type="molecule type" value="Genomic_DNA"/>
</dbReference>
<evidence type="ECO:0000313" key="2">
    <source>
        <dbReference type="EMBL" id="MBB3327101.1"/>
    </source>
</evidence>
<dbReference type="AlphaFoldDB" id="A0A7W5JW02"/>
<reference evidence="2 3" key="1">
    <citation type="submission" date="2020-08" db="EMBL/GenBank/DDBJ databases">
        <title>Sequencing the genomes of 1000 actinobacteria strains.</title>
        <authorList>
            <person name="Klenk H.-P."/>
        </authorList>
    </citation>
    <scope>NUCLEOTIDE SEQUENCE [LARGE SCALE GENOMIC DNA]</scope>
    <source>
        <strain evidence="2 3">DSM 11053</strain>
    </source>
</reference>
<name>A0A7W5JW02_9ACTN</name>
<proteinExistence type="predicted"/>
<feature type="transmembrane region" description="Helical" evidence="1">
    <location>
        <begin position="130"/>
        <end position="148"/>
    </location>
</feature>
<dbReference type="Proteomes" id="UP000565572">
    <property type="component" value="Unassembled WGS sequence"/>
</dbReference>
<evidence type="ECO:0000313" key="3">
    <source>
        <dbReference type="Proteomes" id="UP000565572"/>
    </source>
</evidence>
<organism evidence="2 3">
    <name type="scientific">Microlunatus antarcticus</name>
    <dbReference type="NCBI Taxonomy" id="53388"/>
    <lineage>
        <taxon>Bacteria</taxon>
        <taxon>Bacillati</taxon>
        <taxon>Actinomycetota</taxon>
        <taxon>Actinomycetes</taxon>
        <taxon>Propionibacteriales</taxon>
        <taxon>Propionibacteriaceae</taxon>
        <taxon>Microlunatus</taxon>
    </lineage>
</organism>
<gene>
    <name evidence="2" type="ORF">FHX39_002045</name>
</gene>
<keyword evidence="1" id="KW-0812">Transmembrane</keyword>
<feature type="transmembrane region" description="Helical" evidence="1">
    <location>
        <begin position="21"/>
        <end position="41"/>
    </location>
</feature>
<dbReference type="RefSeq" id="WP_183338085.1">
    <property type="nucleotide sequence ID" value="NZ_JACHZG010000001.1"/>
</dbReference>
<accession>A0A7W5JW02</accession>
<keyword evidence="1" id="KW-0472">Membrane</keyword>
<comment type="caution">
    <text evidence="2">The sequence shown here is derived from an EMBL/GenBank/DDBJ whole genome shotgun (WGS) entry which is preliminary data.</text>
</comment>
<evidence type="ECO:0000256" key="1">
    <source>
        <dbReference type="SAM" id="Phobius"/>
    </source>
</evidence>
<feature type="transmembrane region" description="Helical" evidence="1">
    <location>
        <begin position="61"/>
        <end position="81"/>
    </location>
</feature>
<feature type="transmembrane region" description="Helical" evidence="1">
    <location>
        <begin position="93"/>
        <end position="110"/>
    </location>
</feature>
<protein>
    <submittedName>
        <fullName evidence="2">Uncharacterized protein</fullName>
    </submittedName>
</protein>
<sequence>MSELSEISSRPTRGLSTAGWMRLRIGLVAAWAALPIAAMTLGRHPSSQEDATSVSIWGMEVPPWLLVVALVYVFLSFVCLVCGPEPWRATRWAWFWLGNNPIGALAFLLLSGPMPGVGRPSPYRPRLRGGWAFIIGSVADAACVHLGLQ</sequence>